<evidence type="ECO:0000313" key="7">
    <source>
        <dbReference type="EMBL" id="ABW66643.1"/>
    </source>
</evidence>
<dbReference type="OrthoDB" id="9791590at2"/>
<dbReference type="Gene3D" id="3.40.50.2300">
    <property type="match status" value="2"/>
</dbReference>
<dbReference type="STRING" id="96561.Dole_0833"/>
<organism evidence="7 8">
    <name type="scientific">Desulfosudis oleivorans (strain DSM 6200 / JCM 39069 / Hxd3)</name>
    <name type="common">Desulfococcus oleovorans</name>
    <dbReference type="NCBI Taxonomy" id="96561"/>
    <lineage>
        <taxon>Bacteria</taxon>
        <taxon>Pseudomonadati</taxon>
        <taxon>Thermodesulfobacteriota</taxon>
        <taxon>Desulfobacteria</taxon>
        <taxon>Desulfobacterales</taxon>
        <taxon>Desulfosudaceae</taxon>
        <taxon>Desulfosudis</taxon>
    </lineage>
</organism>
<protein>
    <submittedName>
        <fullName evidence="7">Extracellular ligand-binding receptor</fullName>
    </submittedName>
</protein>
<dbReference type="EMBL" id="CP000859">
    <property type="protein sequence ID" value="ABW66643.1"/>
    <property type="molecule type" value="Genomic_DNA"/>
</dbReference>
<dbReference type="InterPro" id="IPR028082">
    <property type="entry name" value="Peripla_BP_I"/>
</dbReference>
<evidence type="ECO:0000256" key="2">
    <source>
        <dbReference type="ARBA" id="ARBA00022448"/>
    </source>
</evidence>
<dbReference type="HOGENOM" id="CLU_027128_0_1_7"/>
<dbReference type="InterPro" id="IPR000709">
    <property type="entry name" value="Leu_Ile_Val-bd"/>
</dbReference>
<dbReference type="GO" id="GO:0006865">
    <property type="term" value="P:amino acid transport"/>
    <property type="evidence" value="ECO:0007669"/>
    <property type="project" value="UniProtKB-KW"/>
</dbReference>
<dbReference type="InterPro" id="IPR028081">
    <property type="entry name" value="Leu-bd"/>
</dbReference>
<gene>
    <name evidence="7" type="ordered locus">Dole_0833</name>
</gene>
<dbReference type="Proteomes" id="UP000008561">
    <property type="component" value="Chromosome"/>
</dbReference>
<dbReference type="CDD" id="cd06333">
    <property type="entry name" value="PBP1_ABC_RPA1789-like"/>
    <property type="match status" value="1"/>
</dbReference>
<evidence type="ECO:0000256" key="5">
    <source>
        <dbReference type="SAM" id="SignalP"/>
    </source>
</evidence>
<dbReference type="InterPro" id="IPR051010">
    <property type="entry name" value="BCAA_transport"/>
</dbReference>
<dbReference type="SUPFAM" id="SSF53822">
    <property type="entry name" value="Periplasmic binding protein-like I"/>
    <property type="match status" value="1"/>
</dbReference>
<feature type="domain" description="Leucine-binding protein" evidence="6">
    <location>
        <begin position="29"/>
        <end position="362"/>
    </location>
</feature>
<dbReference type="Pfam" id="PF13458">
    <property type="entry name" value="Peripla_BP_6"/>
    <property type="match status" value="1"/>
</dbReference>
<dbReference type="eggNOG" id="COG0683">
    <property type="taxonomic scope" value="Bacteria"/>
</dbReference>
<feature type="chain" id="PRO_5002734890" evidence="5">
    <location>
        <begin position="25"/>
        <end position="383"/>
    </location>
</feature>
<comment type="similarity">
    <text evidence="1">Belongs to the leucine-binding protein family.</text>
</comment>
<keyword evidence="4" id="KW-0029">Amino-acid transport</keyword>
<evidence type="ECO:0000256" key="4">
    <source>
        <dbReference type="ARBA" id="ARBA00022970"/>
    </source>
</evidence>
<dbReference type="KEGG" id="dol:Dole_0833"/>
<reference evidence="7 8" key="1">
    <citation type="submission" date="2007-10" db="EMBL/GenBank/DDBJ databases">
        <title>Complete sequence of Desulfococcus oleovorans Hxd3.</title>
        <authorList>
            <consortium name="US DOE Joint Genome Institute"/>
            <person name="Copeland A."/>
            <person name="Lucas S."/>
            <person name="Lapidus A."/>
            <person name="Barry K."/>
            <person name="Glavina del Rio T."/>
            <person name="Dalin E."/>
            <person name="Tice H."/>
            <person name="Pitluck S."/>
            <person name="Kiss H."/>
            <person name="Brettin T."/>
            <person name="Bruce D."/>
            <person name="Detter J.C."/>
            <person name="Han C."/>
            <person name="Schmutz J."/>
            <person name="Larimer F."/>
            <person name="Land M."/>
            <person name="Hauser L."/>
            <person name="Kyrpides N."/>
            <person name="Kim E."/>
            <person name="Wawrik B."/>
            <person name="Richardson P."/>
        </authorList>
    </citation>
    <scope>NUCLEOTIDE SEQUENCE [LARGE SCALE GENOMIC DNA]</scope>
    <source>
        <strain evidence="8">DSM 6200 / JCM 39069 / Hxd3</strain>
    </source>
</reference>
<dbReference type="PRINTS" id="PR00337">
    <property type="entry name" value="LEUILEVALBP"/>
</dbReference>
<evidence type="ECO:0000259" key="6">
    <source>
        <dbReference type="Pfam" id="PF13458"/>
    </source>
</evidence>
<dbReference type="AlphaFoldDB" id="A8ZVT4"/>
<keyword evidence="2" id="KW-0813">Transport</keyword>
<keyword evidence="7" id="KW-0675">Receptor</keyword>
<proteinExistence type="inferred from homology"/>
<sequence length="383" mass="41165">MKKSILATAAVLVVMLMCGGMLYAASDDYRVGCIFSVTGKASWLGEPEKKTAEMLAEKINAAGGINGHKLKLYIEDDQGDNTRAVNAAKKLINRDKVCAIIGPSVSGATMAILPVMQEAEIPLVSCAAAAVIVEPVAERKWIFKTPQKDSDAVRRIYEHMISRGIKDVGLITGTTGFGNAGRTQLKDLAPEYKMNIVADETYGPADTDMTAQLVNIRNAKAQAVINWSIVPAQSIVPKNMKQLNMTIPLYQSHGFGNIKYVEAAGEAAEGIIFPAGRLLAVDTLSGDNPQKALLAAYKAEYEARYNEPVSTFGGHAYDALSIVVKALEKAGDDPAKIRDTIETIEFVGTGGVFKFSAEDHTGLDKNAFEMLTVKDGKFVVLTD</sequence>
<name>A8ZVT4_DESOH</name>
<accession>A8ZVT4</accession>
<evidence type="ECO:0000256" key="1">
    <source>
        <dbReference type="ARBA" id="ARBA00010062"/>
    </source>
</evidence>
<evidence type="ECO:0000313" key="8">
    <source>
        <dbReference type="Proteomes" id="UP000008561"/>
    </source>
</evidence>
<feature type="signal peptide" evidence="5">
    <location>
        <begin position="1"/>
        <end position="24"/>
    </location>
</feature>
<dbReference type="PANTHER" id="PTHR30483">
    <property type="entry name" value="LEUCINE-SPECIFIC-BINDING PROTEIN"/>
    <property type="match status" value="1"/>
</dbReference>
<dbReference type="RefSeq" id="WP_012174261.1">
    <property type="nucleotide sequence ID" value="NC_009943.1"/>
</dbReference>
<keyword evidence="3 5" id="KW-0732">Signal</keyword>
<keyword evidence="8" id="KW-1185">Reference proteome</keyword>
<dbReference type="PANTHER" id="PTHR30483:SF38">
    <property type="entry name" value="BLR7848 PROTEIN"/>
    <property type="match status" value="1"/>
</dbReference>
<evidence type="ECO:0000256" key="3">
    <source>
        <dbReference type="ARBA" id="ARBA00022729"/>
    </source>
</evidence>